<evidence type="ECO:0000313" key="3">
    <source>
        <dbReference type="RefSeq" id="XP_023169137.2"/>
    </source>
</evidence>
<feature type="coiled-coil region" evidence="1">
    <location>
        <begin position="246"/>
        <end position="273"/>
    </location>
</feature>
<feature type="coiled-coil region" evidence="1">
    <location>
        <begin position="73"/>
        <end position="158"/>
    </location>
</feature>
<accession>A0A6J1LYH1</accession>
<evidence type="ECO:0000313" key="2">
    <source>
        <dbReference type="Proteomes" id="UP000504633"/>
    </source>
</evidence>
<sequence>MSQEASHSEFPSSGAGDVALGVEQLIKETNEDLKNFRVEQSDLRSLISAVLNENRQLTGELGKYKKVVFSSSKEKLQERLHITNNALSNAIAQIEALKKEKHCLHTLQECSQRTIKNMETELESYRAQLSPGGIDEMAQTYTKTIKMLETRLSGQQEELRTQAKLIKVLHEHKQRCGEQIDQLQCQLKDRLHHVDIREDNQTKVTSLQKKLREFEKSLLQTRTLLEESKKREVEAMRKVQDAITISEAAVHEKDEAEKRAESYKEEARNLAFNIGSIMDEAANRVDNEVTQLKTKLAEKDKIIASIREKHKSAIDILESRSNRLSLKYKEALKQNEMLEMQVQSCNKRLIELEQCTFHDETHNLQSKKDYESQMENYLHSYKELKSHYKELLQDLTNKFKAVIENLQREKCELQADNDMFKSGAVGDGIGKLSS</sequence>
<name>A0A6J1LYH1_DROHY</name>
<reference evidence="3" key="1">
    <citation type="submission" date="2025-08" db="UniProtKB">
        <authorList>
            <consortium name="RefSeq"/>
        </authorList>
    </citation>
    <scope>IDENTIFICATION</scope>
    <source>
        <strain evidence="3">15085-1641.00</strain>
        <tissue evidence="3">Whole body</tissue>
    </source>
</reference>
<keyword evidence="2" id="KW-1185">Reference proteome</keyword>
<dbReference type="OrthoDB" id="551053at2759"/>
<feature type="coiled-coil region" evidence="1">
    <location>
        <begin position="314"/>
        <end position="412"/>
    </location>
</feature>
<dbReference type="KEGG" id="dhe:111598215"/>
<dbReference type="GeneID" id="111598215"/>
<evidence type="ECO:0000256" key="1">
    <source>
        <dbReference type="SAM" id="Coils"/>
    </source>
</evidence>
<dbReference type="OMA" id="REDNQAK"/>
<proteinExistence type="predicted"/>
<protein>
    <submittedName>
        <fullName evidence="3">Golgin subfamily A member 6-like protein 4 isoform X1</fullName>
    </submittedName>
</protein>
<dbReference type="Proteomes" id="UP000504633">
    <property type="component" value="Unplaced"/>
</dbReference>
<dbReference type="AlphaFoldDB" id="A0A6J1LYH1"/>
<dbReference type="RefSeq" id="XP_023169137.2">
    <property type="nucleotide sequence ID" value="XM_023313369.2"/>
</dbReference>
<gene>
    <name evidence="3" type="primary">LOC111598215</name>
</gene>
<organism evidence="2 3">
    <name type="scientific">Drosophila hydei</name>
    <name type="common">Fruit fly</name>
    <dbReference type="NCBI Taxonomy" id="7224"/>
    <lineage>
        <taxon>Eukaryota</taxon>
        <taxon>Metazoa</taxon>
        <taxon>Ecdysozoa</taxon>
        <taxon>Arthropoda</taxon>
        <taxon>Hexapoda</taxon>
        <taxon>Insecta</taxon>
        <taxon>Pterygota</taxon>
        <taxon>Neoptera</taxon>
        <taxon>Endopterygota</taxon>
        <taxon>Diptera</taxon>
        <taxon>Brachycera</taxon>
        <taxon>Muscomorpha</taxon>
        <taxon>Ephydroidea</taxon>
        <taxon>Drosophilidae</taxon>
        <taxon>Drosophila</taxon>
    </lineage>
</organism>
<keyword evidence="1" id="KW-0175">Coiled coil</keyword>